<dbReference type="EMBL" id="PYGC01000002">
    <property type="protein sequence ID" value="PSK84802.1"/>
    <property type="molecule type" value="Genomic_DNA"/>
</dbReference>
<evidence type="ECO:0000313" key="3">
    <source>
        <dbReference type="EMBL" id="PSK84802.1"/>
    </source>
</evidence>
<dbReference type="Proteomes" id="UP000240621">
    <property type="component" value="Unassembled WGS sequence"/>
</dbReference>
<dbReference type="InterPro" id="IPR001173">
    <property type="entry name" value="Glyco_trans_2-like"/>
</dbReference>
<proteinExistence type="predicted"/>
<evidence type="ECO:0000259" key="1">
    <source>
        <dbReference type="Pfam" id="PF00535"/>
    </source>
</evidence>
<evidence type="ECO:0000313" key="4">
    <source>
        <dbReference type="Proteomes" id="UP000240621"/>
    </source>
</evidence>
<dbReference type="GO" id="GO:0016740">
    <property type="term" value="F:transferase activity"/>
    <property type="evidence" value="ECO:0007669"/>
    <property type="project" value="UniProtKB-KW"/>
</dbReference>
<accession>A0A2P8CIN9</accession>
<comment type="caution">
    <text evidence="3">The sequence shown here is derived from an EMBL/GenBank/DDBJ whole genome shotgun (WGS) entry which is preliminary data.</text>
</comment>
<dbReference type="InterPro" id="IPR050834">
    <property type="entry name" value="Glycosyltransf_2"/>
</dbReference>
<name>A0A2P8CIN9_9BACT</name>
<gene>
    <name evidence="3" type="ORF">CLV93_102593</name>
    <name evidence="2" type="ORF">JCM18694_12130</name>
</gene>
<dbReference type="CDD" id="cd00761">
    <property type="entry name" value="Glyco_tranf_GTA_type"/>
    <property type="match status" value="1"/>
</dbReference>
<organism evidence="3 4">
    <name type="scientific">Prolixibacter denitrificans</name>
    <dbReference type="NCBI Taxonomy" id="1541063"/>
    <lineage>
        <taxon>Bacteria</taxon>
        <taxon>Pseudomonadati</taxon>
        <taxon>Bacteroidota</taxon>
        <taxon>Bacteroidia</taxon>
        <taxon>Marinilabiliales</taxon>
        <taxon>Prolixibacteraceae</taxon>
        <taxon>Prolixibacter</taxon>
    </lineage>
</organism>
<evidence type="ECO:0000313" key="2">
    <source>
        <dbReference type="EMBL" id="GET20967.1"/>
    </source>
</evidence>
<keyword evidence="5" id="KW-1185">Reference proteome</keyword>
<sequence>MKTDIFLAFSGEEATKKSVAELKEATNVNTIYVLAPEGAVIPEGTEAITVKSIHGTEAMKAIAGKAEAEFTLLSLKDTELEMGQFGLERLTQAATFTNAAMVYADYYEIKNETRSVHPTIDYQVGSLRDDFNFGPVQLIRTTDLKEWAAWETTNYDAAGFYSLRLFVSQKGEFIRVPEPLFTMVESDTRKSGEKQFDYVSGAARATQIEMEKACTVHLKEIGAYLKPEFKAVDFEEGFPVEASVIIPVFNRVKTIRDAVESVLKQKTDFPFNLIVVDNYSTDGTTEVLNDFAGSDKLIHVIPDKKGLGIGGCWNVGIFHEQCGRFAVQLDSDDMYSDENTLQTIVDKFHADKCAMVIGSYQMTNFQLEEIPPGIIDHKEWTDDNGPNNALRINGLGAPRAFYTPVLRDLRVPNSSYGEDYALGIAISREYKIGRIFTPVYLCRRWEDNSDASLDINKMNVHNSYKDRLRTLELKARILKNQNEQ</sequence>
<dbReference type="RefSeq" id="WP_106541369.1">
    <property type="nucleotide sequence ID" value="NZ_BLAU01000001.1"/>
</dbReference>
<dbReference type="Proteomes" id="UP000396862">
    <property type="component" value="Unassembled WGS sequence"/>
</dbReference>
<dbReference type="PANTHER" id="PTHR43685">
    <property type="entry name" value="GLYCOSYLTRANSFERASE"/>
    <property type="match status" value="1"/>
</dbReference>
<dbReference type="EMBL" id="BLAU01000001">
    <property type="protein sequence ID" value="GET20967.1"/>
    <property type="molecule type" value="Genomic_DNA"/>
</dbReference>
<dbReference type="Pfam" id="PF00535">
    <property type="entry name" value="Glycos_transf_2"/>
    <property type="match status" value="1"/>
</dbReference>
<keyword evidence="3" id="KW-0808">Transferase</keyword>
<dbReference type="SUPFAM" id="SSF53448">
    <property type="entry name" value="Nucleotide-diphospho-sugar transferases"/>
    <property type="match status" value="1"/>
</dbReference>
<dbReference type="InterPro" id="IPR029044">
    <property type="entry name" value="Nucleotide-diphossugar_trans"/>
</dbReference>
<dbReference type="PANTHER" id="PTHR43685:SF2">
    <property type="entry name" value="GLYCOSYLTRANSFERASE 2-LIKE DOMAIN-CONTAINING PROTEIN"/>
    <property type="match status" value="1"/>
</dbReference>
<reference evidence="3 4" key="1">
    <citation type="submission" date="2018-03" db="EMBL/GenBank/DDBJ databases">
        <title>Genomic Encyclopedia of Archaeal and Bacterial Type Strains, Phase II (KMG-II): from individual species to whole genera.</title>
        <authorList>
            <person name="Goeker M."/>
        </authorList>
    </citation>
    <scope>NUCLEOTIDE SEQUENCE [LARGE SCALE GENOMIC DNA]</scope>
    <source>
        <strain evidence="3 4">DSM 27267</strain>
    </source>
</reference>
<dbReference type="OrthoDB" id="1110483at2"/>
<protein>
    <submittedName>
        <fullName evidence="2 3">Glycosyl transferase</fullName>
    </submittedName>
</protein>
<dbReference type="AlphaFoldDB" id="A0A2P8CIN9"/>
<feature type="domain" description="Glycosyltransferase 2-like" evidence="1">
    <location>
        <begin position="243"/>
        <end position="373"/>
    </location>
</feature>
<reference evidence="2 5" key="2">
    <citation type="submission" date="2019-10" db="EMBL/GenBank/DDBJ databases">
        <title>Prolixibacter strains distinguished by the presence of nitrate reductase genes were adept at nitrate-dependent anaerobic corrosion of metallic iron and carbon steel.</title>
        <authorList>
            <person name="Iino T."/>
            <person name="Shono N."/>
            <person name="Ito K."/>
            <person name="Nakamura R."/>
            <person name="Sueoka K."/>
            <person name="Harayama S."/>
            <person name="Ohkuma M."/>
        </authorList>
    </citation>
    <scope>NUCLEOTIDE SEQUENCE [LARGE SCALE GENOMIC DNA]</scope>
    <source>
        <strain evidence="2 5">MIC1-1</strain>
    </source>
</reference>
<dbReference type="Gene3D" id="3.90.550.10">
    <property type="entry name" value="Spore Coat Polysaccharide Biosynthesis Protein SpsA, Chain A"/>
    <property type="match status" value="1"/>
</dbReference>
<evidence type="ECO:0000313" key="5">
    <source>
        <dbReference type="Proteomes" id="UP000396862"/>
    </source>
</evidence>